<dbReference type="AlphaFoldDB" id="A0A420DEI9"/>
<dbReference type="RefSeq" id="WP_120202698.1">
    <property type="nucleotide sequence ID" value="NZ_RAQJ01000007.1"/>
</dbReference>
<dbReference type="PROSITE" id="PS50043">
    <property type="entry name" value="HTH_LUXR_2"/>
    <property type="match status" value="1"/>
</dbReference>
<keyword evidence="1" id="KW-0805">Transcription regulation</keyword>
<evidence type="ECO:0000313" key="5">
    <source>
        <dbReference type="EMBL" id="RKE90828.1"/>
    </source>
</evidence>
<dbReference type="CDD" id="cd06170">
    <property type="entry name" value="LuxR_C_like"/>
    <property type="match status" value="1"/>
</dbReference>
<evidence type="ECO:0000256" key="3">
    <source>
        <dbReference type="ARBA" id="ARBA00023163"/>
    </source>
</evidence>
<dbReference type="Pfam" id="PF00196">
    <property type="entry name" value="GerE"/>
    <property type="match status" value="1"/>
</dbReference>
<dbReference type="PRINTS" id="PR00038">
    <property type="entry name" value="HTHLUXR"/>
</dbReference>
<name>A0A420DEI9_9FLAO</name>
<evidence type="ECO:0000313" key="6">
    <source>
        <dbReference type="Proteomes" id="UP000284892"/>
    </source>
</evidence>
<keyword evidence="6" id="KW-1185">Reference proteome</keyword>
<dbReference type="PROSITE" id="PS00622">
    <property type="entry name" value="HTH_LUXR_1"/>
    <property type="match status" value="1"/>
</dbReference>
<organism evidence="5 6">
    <name type="scientific">Ichthyenterobacterium magnum</name>
    <dbReference type="NCBI Taxonomy" id="1230530"/>
    <lineage>
        <taxon>Bacteria</taxon>
        <taxon>Pseudomonadati</taxon>
        <taxon>Bacteroidota</taxon>
        <taxon>Flavobacteriia</taxon>
        <taxon>Flavobacteriales</taxon>
        <taxon>Flavobacteriaceae</taxon>
        <taxon>Ichthyenterobacterium</taxon>
    </lineage>
</organism>
<feature type="domain" description="HTH luxR-type" evidence="4">
    <location>
        <begin position="55"/>
        <end position="120"/>
    </location>
</feature>
<sequence>MSSIKHVINALNGINKKGKLLSKEDVILILEATKEVSIHKKIINSLIFLFTTINKNSHLKKLTNREQQILYLIGNGLKTSEIAIQLKRSSSTIETHRKNIRKKLNLVGKGKLIEYAILNNLQQNKL</sequence>
<dbReference type="PANTHER" id="PTHR44688:SF16">
    <property type="entry name" value="DNA-BINDING TRANSCRIPTIONAL ACTIVATOR DEVR_DOSR"/>
    <property type="match status" value="1"/>
</dbReference>
<dbReference type="InterPro" id="IPR036388">
    <property type="entry name" value="WH-like_DNA-bd_sf"/>
</dbReference>
<proteinExistence type="predicted"/>
<evidence type="ECO:0000256" key="2">
    <source>
        <dbReference type="ARBA" id="ARBA00023125"/>
    </source>
</evidence>
<dbReference type="Gene3D" id="1.10.10.10">
    <property type="entry name" value="Winged helix-like DNA-binding domain superfamily/Winged helix DNA-binding domain"/>
    <property type="match status" value="1"/>
</dbReference>
<dbReference type="GO" id="GO:0006355">
    <property type="term" value="P:regulation of DNA-templated transcription"/>
    <property type="evidence" value="ECO:0007669"/>
    <property type="project" value="InterPro"/>
</dbReference>
<dbReference type="InterPro" id="IPR016032">
    <property type="entry name" value="Sig_transdc_resp-reg_C-effctor"/>
</dbReference>
<keyword evidence="2" id="KW-0238">DNA-binding</keyword>
<reference evidence="5 6" key="1">
    <citation type="submission" date="2018-09" db="EMBL/GenBank/DDBJ databases">
        <title>Genomic Encyclopedia of Archaeal and Bacterial Type Strains, Phase II (KMG-II): from individual species to whole genera.</title>
        <authorList>
            <person name="Goeker M."/>
        </authorList>
    </citation>
    <scope>NUCLEOTIDE SEQUENCE [LARGE SCALE GENOMIC DNA]</scope>
    <source>
        <strain evidence="5 6">DSM 26283</strain>
    </source>
</reference>
<accession>A0A420DEI9</accession>
<dbReference type="Proteomes" id="UP000284892">
    <property type="component" value="Unassembled WGS sequence"/>
</dbReference>
<keyword evidence="3" id="KW-0804">Transcription</keyword>
<protein>
    <submittedName>
        <fullName evidence="5">Regulatory LuxR family protein</fullName>
    </submittedName>
</protein>
<comment type="caution">
    <text evidence="5">The sequence shown here is derived from an EMBL/GenBank/DDBJ whole genome shotgun (WGS) entry which is preliminary data.</text>
</comment>
<dbReference type="GO" id="GO:0003677">
    <property type="term" value="F:DNA binding"/>
    <property type="evidence" value="ECO:0007669"/>
    <property type="project" value="UniProtKB-KW"/>
</dbReference>
<dbReference type="SMART" id="SM00421">
    <property type="entry name" value="HTH_LUXR"/>
    <property type="match status" value="1"/>
</dbReference>
<dbReference type="SUPFAM" id="SSF46894">
    <property type="entry name" value="C-terminal effector domain of the bipartite response regulators"/>
    <property type="match status" value="1"/>
</dbReference>
<evidence type="ECO:0000259" key="4">
    <source>
        <dbReference type="PROSITE" id="PS50043"/>
    </source>
</evidence>
<evidence type="ECO:0000256" key="1">
    <source>
        <dbReference type="ARBA" id="ARBA00023015"/>
    </source>
</evidence>
<dbReference type="EMBL" id="RAQJ01000007">
    <property type="protein sequence ID" value="RKE90828.1"/>
    <property type="molecule type" value="Genomic_DNA"/>
</dbReference>
<dbReference type="PANTHER" id="PTHR44688">
    <property type="entry name" value="DNA-BINDING TRANSCRIPTIONAL ACTIVATOR DEVR_DOSR"/>
    <property type="match status" value="1"/>
</dbReference>
<gene>
    <name evidence="5" type="ORF">BXY80_2671</name>
</gene>
<dbReference type="OrthoDB" id="965844at2"/>
<dbReference type="InterPro" id="IPR000792">
    <property type="entry name" value="Tscrpt_reg_LuxR_C"/>
</dbReference>